<dbReference type="EMBL" id="JAHMHQ010000002">
    <property type="protein sequence ID" value="KAK1654943.1"/>
    <property type="molecule type" value="Genomic_DNA"/>
</dbReference>
<dbReference type="GeneID" id="85474436"/>
<dbReference type="AlphaFoldDB" id="A0AAJ0A1W0"/>
<reference evidence="2" key="1">
    <citation type="submission" date="2021-06" db="EMBL/GenBank/DDBJ databases">
        <title>Comparative genomics, transcriptomics and evolutionary studies reveal genomic signatures of adaptation to plant cell wall in hemibiotrophic fungi.</title>
        <authorList>
            <consortium name="DOE Joint Genome Institute"/>
            <person name="Baroncelli R."/>
            <person name="Diaz J.F."/>
            <person name="Benocci T."/>
            <person name="Peng M."/>
            <person name="Battaglia E."/>
            <person name="Haridas S."/>
            <person name="Andreopoulos W."/>
            <person name="Labutti K."/>
            <person name="Pangilinan J."/>
            <person name="Floch G.L."/>
            <person name="Makela M.R."/>
            <person name="Henrissat B."/>
            <person name="Grigoriev I.V."/>
            <person name="Crouch J.A."/>
            <person name="De Vries R.P."/>
            <person name="Sukno S.A."/>
            <person name="Thon M.R."/>
        </authorList>
    </citation>
    <scope>NUCLEOTIDE SEQUENCE</scope>
    <source>
        <strain evidence="2">CBS 102054</strain>
    </source>
</reference>
<organism evidence="2 3">
    <name type="scientific">Colletotrichum phormii</name>
    <dbReference type="NCBI Taxonomy" id="359342"/>
    <lineage>
        <taxon>Eukaryota</taxon>
        <taxon>Fungi</taxon>
        <taxon>Dikarya</taxon>
        <taxon>Ascomycota</taxon>
        <taxon>Pezizomycotina</taxon>
        <taxon>Sordariomycetes</taxon>
        <taxon>Hypocreomycetidae</taxon>
        <taxon>Glomerellales</taxon>
        <taxon>Glomerellaceae</taxon>
        <taxon>Colletotrichum</taxon>
        <taxon>Colletotrichum acutatum species complex</taxon>
    </lineage>
</organism>
<protein>
    <submittedName>
        <fullName evidence="2">Uncharacterized protein</fullName>
    </submittedName>
</protein>
<feature type="compositionally biased region" description="Polar residues" evidence="1">
    <location>
        <begin position="43"/>
        <end position="53"/>
    </location>
</feature>
<gene>
    <name evidence="2" type="ORF">BDP81DRAFT_416843</name>
</gene>
<keyword evidence="3" id="KW-1185">Reference proteome</keyword>
<dbReference type="RefSeq" id="XP_060450987.1">
    <property type="nucleotide sequence ID" value="XM_060589574.1"/>
</dbReference>
<name>A0AAJ0A1W0_9PEZI</name>
<evidence type="ECO:0000313" key="2">
    <source>
        <dbReference type="EMBL" id="KAK1654943.1"/>
    </source>
</evidence>
<comment type="caution">
    <text evidence="2">The sequence shown here is derived from an EMBL/GenBank/DDBJ whole genome shotgun (WGS) entry which is preliminary data.</text>
</comment>
<evidence type="ECO:0000256" key="1">
    <source>
        <dbReference type="SAM" id="MobiDB-lite"/>
    </source>
</evidence>
<dbReference type="Proteomes" id="UP001243989">
    <property type="component" value="Unassembled WGS sequence"/>
</dbReference>
<sequence length="53" mass="5534">MLLVTCPGDVFCPPGQRRNTPGLPGGRPPNAFPASMPGLVPPTNFQTCGRESP</sequence>
<proteinExistence type="predicted"/>
<accession>A0AAJ0A1W0</accession>
<feature type="region of interest" description="Disordered" evidence="1">
    <location>
        <begin position="14"/>
        <end position="53"/>
    </location>
</feature>
<evidence type="ECO:0000313" key="3">
    <source>
        <dbReference type="Proteomes" id="UP001243989"/>
    </source>
</evidence>